<keyword evidence="4" id="KW-1185">Reference proteome</keyword>
<dbReference type="SUPFAM" id="SSF50341">
    <property type="entry name" value="CheW-like"/>
    <property type="match status" value="1"/>
</dbReference>
<evidence type="ECO:0000259" key="2">
    <source>
        <dbReference type="PROSITE" id="PS50851"/>
    </source>
</evidence>
<comment type="caution">
    <text evidence="3">The sequence shown here is derived from an EMBL/GenBank/DDBJ whole genome shotgun (WGS) entry which is preliminary data.</text>
</comment>
<dbReference type="GO" id="GO:0007165">
    <property type="term" value="P:signal transduction"/>
    <property type="evidence" value="ECO:0007669"/>
    <property type="project" value="InterPro"/>
</dbReference>
<feature type="compositionally biased region" description="Acidic residues" evidence="1">
    <location>
        <begin position="60"/>
        <end position="69"/>
    </location>
</feature>
<dbReference type="Gene3D" id="2.40.50.180">
    <property type="entry name" value="CheA-289, Domain 4"/>
    <property type="match status" value="1"/>
</dbReference>
<feature type="compositionally biased region" description="Acidic residues" evidence="1">
    <location>
        <begin position="97"/>
        <end position="106"/>
    </location>
</feature>
<accession>A0A3N6MHU9</accession>
<dbReference type="AlphaFoldDB" id="A0A3N6MHU9"/>
<dbReference type="PANTHER" id="PTHR22617">
    <property type="entry name" value="CHEMOTAXIS SENSOR HISTIDINE KINASE-RELATED"/>
    <property type="match status" value="1"/>
</dbReference>
<dbReference type="PROSITE" id="PS50851">
    <property type="entry name" value="CHEW"/>
    <property type="match status" value="1"/>
</dbReference>
<feature type="domain" description="CheW-like" evidence="2">
    <location>
        <begin position="191"/>
        <end position="339"/>
    </location>
</feature>
<organism evidence="3 4">
    <name type="scientific">Natrarchaeobius chitinivorans</name>
    <dbReference type="NCBI Taxonomy" id="1679083"/>
    <lineage>
        <taxon>Archaea</taxon>
        <taxon>Methanobacteriati</taxon>
        <taxon>Methanobacteriota</taxon>
        <taxon>Stenosarchaea group</taxon>
        <taxon>Halobacteria</taxon>
        <taxon>Halobacteriales</taxon>
        <taxon>Natrialbaceae</taxon>
        <taxon>Natrarchaeobius</taxon>
    </lineage>
</organism>
<sequence length="339" mass="37023">MTDDRAKRLRNLRNRVGSDRDGSDSEGDTGSSEDEPGDDETAEDVTTTESRSEDDATTTAEDDGSDGPDESGIGQNTPSRSDERATADPSDRTDSGETVEFDEAETVDAPSETSTPDGADRQNVEPALQGAIADTSEMVTSTETMGDEPTVDASVLTMDTDESCRAAIGRDEAVFEQGSALIHSAHDSENTVQMLEFFLNESRYAVEIDRISAIVEMKEITRFPRGPDAIDGVTDLRGEITGILDPTVMLDVDRNELSEDHYIVVLKRDDDKQKLGIRVTDVSQAVTYRESQIDETGSVMDTTADHQHEFIEGIIKKNTDGRTNLVTWLDIDAIIENTE</sequence>
<evidence type="ECO:0000256" key="1">
    <source>
        <dbReference type="SAM" id="MobiDB-lite"/>
    </source>
</evidence>
<proteinExistence type="predicted"/>
<dbReference type="GO" id="GO:0006935">
    <property type="term" value="P:chemotaxis"/>
    <property type="evidence" value="ECO:0007669"/>
    <property type="project" value="InterPro"/>
</dbReference>
<gene>
    <name evidence="3" type="ORF">EA473_14765</name>
</gene>
<evidence type="ECO:0000313" key="3">
    <source>
        <dbReference type="EMBL" id="RQG93586.1"/>
    </source>
</evidence>
<dbReference type="PANTHER" id="PTHR22617:SF23">
    <property type="entry name" value="CHEMOTAXIS PROTEIN CHEW"/>
    <property type="match status" value="1"/>
</dbReference>
<protein>
    <submittedName>
        <fullName evidence="3">Chemotaxis protein CheW</fullName>
    </submittedName>
</protein>
<feature type="region of interest" description="Disordered" evidence="1">
    <location>
        <begin position="1"/>
        <end position="124"/>
    </location>
</feature>
<reference evidence="3 4" key="1">
    <citation type="submission" date="2018-10" db="EMBL/GenBank/DDBJ databases">
        <title>Natrarchaeobius chitinivorans gen. nov., sp. nov., and Natrarchaeobius haloalkaliphilus sp. nov., alkaliphilic, chitin-utilizing haloarchaea from hypersaline alkaline lakes.</title>
        <authorList>
            <person name="Sorokin D.Y."/>
            <person name="Elcheninov A.G."/>
            <person name="Kostrikina N.A."/>
            <person name="Bale N.J."/>
            <person name="Sinninghe Damste J.S."/>
            <person name="Khijniak T.V."/>
            <person name="Kublanov I.V."/>
            <person name="Toshchakov S.V."/>
        </authorList>
    </citation>
    <scope>NUCLEOTIDE SEQUENCE [LARGE SCALE GENOMIC DNA]</scope>
    <source>
        <strain evidence="3 4">AArcht4T</strain>
    </source>
</reference>
<dbReference type="RefSeq" id="WP_124196363.1">
    <property type="nucleotide sequence ID" value="NZ_REGA01000013.1"/>
</dbReference>
<name>A0A3N6MHU9_NATCH</name>
<feature type="compositionally biased region" description="Basic and acidic residues" evidence="1">
    <location>
        <begin position="80"/>
        <end position="95"/>
    </location>
</feature>
<dbReference type="SMART" id="SM00260">
    <property type="entry name" value="CheW"/>
    <property type="match status" value="1"/>
</dbReference>
<dbReference type="InterPro" id="IPR002545">
    <property type="entry name" value="CheW-lke_dom"/>
</dbReference>
<dbReference type="InterPro" id="IPR039315">
    <property type="entry name" value="CheW"/>
</dbReference>
<dbReference type="GO" id="GO:0005829">
    <property type="term" value="C:cytosol"/>
    <property type="evidence" value="ECO:0007669"/>
    <property type="project" value="TreeGrafter"/>
</dbReference>
<dbReference type="OrthoDB" id="115049at2157"/>
<dbReference type="InterPro" id="IPR036061">
    <property type="entry name" value="CheW-like_dom_sf"/>
</dbReference>
<dbReference type="Proteomes" id="UP000282323">
    <property type="component" value="Unassembled WGS sequence"/>
</dbReference>
<dbReference type="EMBL" id="REGA01000013">
    <property type="protein sequence ID" value="RQG93586.1"/>
    <property type="molecule type" value="Genomic_DNA"/>
</dbReference>
<dbReference type="Gene3D" id="2.30.30.40">
    <property type="entry name" value="SH3 Domains"/>
    <property type="match status" value="1"/>
</dbReference>
<evidence type="ECO:0000313" key="4">
    <source>
        <dbReference type="Proteomes" id="UP000282323"/>
    </source>
</evidence>
<dbReference type="Pfam" id="PF01584">
    <property type="entry name" value="CheW"/>
    <property type="match status" value="1"/>
</dbReference>
<feature type="compositionally biased region" description="Acidic residues" evidence="1">
    <location>
        <begin position="24"/>
        <end position="43"/>
    </location>
</feature>